<dbReference type="Pfam" id="PF22803">
    <property type="entry name" value="GBD_Y3"/>
    <property type="match status" value="1"/>
</dbReference>
<protein>
    <recommendedName>
        <fullName evidence="1">Glycan binding protein Y3-like domain-containing protein</fullName>
    </recommendedName>
</protein>
<accession>A0A9P5PYY8</accession>
<dbReference type="Proteomes" id="UP000772434">
    <property type="component" value="Unassembled WGS sequence"/>
</dbReference>
<organism evidence="2 3">
    <name type="scientific">Rhodocollybia butyracea</name>
    <dbReference type="NCBI Taxonomy" id="206335"/>
    <lineage>
        <taxon>Eukaryota</taxon>
        <taxon>Fungi</taxon>
        <taxon>Dikarya</taxon>
        <taxon>Basidiomycota</taxon>
        <taxon>Agaricomycotina</taxon>
        <taxon>Agaricomycetes</taxon>
        <taxon>Agaricomycetidae</taxon>
        <taxon>Agaricales</taxon>
        <taxon>Marasmiineae</taxon>
        <taxon>Omphalotaceae</taxon>
        <taxon>Rhodocollybia</taxon>
    </lineage>
</organism>
<dbReference type="OrthoDB" id="2925523at2759"/>
<dbReference type="AlphaFoldDB" id="A0A9P5PYY8"/>
<comment type="caution">
    <text evidence="2">The sequence shown here is derived from an EMBL/GenBank/DDBJ whole genome shotgun (WGS) entry which is preliminary data.</text>
</comment>
<reference evidence="2" key="1">
    <citation type="submission" date="2020-11" db="EMBL/GenBank/DDBJ databases">
        <authorList>
            <consortium name="DOE Joint Genome Institute"/>
            <person name="Ahrendt S."/>
            <person name="Riley R."/>
            <person name="Andreopoulos W."/>
            <person name="Labutti K."/>
            <person name="Pangilinan J."/>
            <person name="Ruiz-Duenas F.J."/>
            <person name="Barrasa J.M."/>
            <person name="Sanchez-Garcia M."/>
            <person name="Camarero S."/>
            <person name="Miyauchi S."/>
            <person name="Serrano A."/>
            <person name="Linde D."/>
            <person name="Babiker R."/>
            <person name="Drula E."/>
            <person name="Ayuso-Fernandez I."/>
            <person name="Pacheco R."/>
            <person name="Padilla G."/>
            <person name="Ferreira P."/>
            <person name="Barriuso J."/>
            <person name="Kellner H."/>
            <person name="Castanera R."/>
            <person name="Alfaro M."/>
            <person name="Ramirez L."/>
            <person name="Pisabarro A.G."/>
            <person name="Kuo A."/>
            <person name="Tritt A."/>
            <person name="Lipzen A."/>
            <person name="He G."/>
            <person name="Yan M."/>
            <person name="Ng V."/>
            <person name="Cullen D."/>
            <person name="Martin F."/>
            <person name="Rosso M.-N."/>
            <person name="Henrissat B."/>
            <person name="Hibbett D."/>
            <person name="Martinez A.T."/>
            <person name="Grigoriev I.V."/>
        </authorList>
    </citation>
    <scope>NUCLEOTIDE SEQUENCE</scope>
    <source>
        <strain evidence="2">AH 40177</strain>
    </source>
</reference>
<sequence>MLTTPVVGQVNVECFDGFSGNCSQFITAFCTSIGTNFINLQDSTARCFNAGGSLKCDFTAWAEIASAEGALPNPTNCGTVLTAVSETCPMGGQGMQPNANFVYNVDPNEGICSSNIVLDNED</sequence>
<evidence type="ECO:0000313" key="3">
    <source>
        <dbReference type="Proteomes" id="UP000772434"/>
    </source>
</evidence>
<evidence type="ECO:0000259" key="1">
    <source>
        <dbReference type="Pfam" id="PF22803"/>
    </source>
</evidence>
<gene>
    <name evidence="2" type="ORF">BDP27DRAFT_1362409</name>
</gene>
<dbReference type="EMBL" id="JADNRY010000038">
    <property type="protein sequence ID" value="KAF9070745.1"/>
    <property type="molecule type" value="Genomic_DNA"/>
</dbReference>
<evidence type="ECO:0000313" key="2">
    <source>
        <dbReference type="EMBL" id="KAF9070745.1"/>
    </source>
</evidence>
<dbReference type="InterPro" id="IPR054443">
    <property type="entry name" value="Y3-like_dom"/>
</dbReference>
<feature type="domain" description="Glycan binding protein Y3-like" evidence="1">
    <location>
        <begin position="21"/>
        <end position="112"/>
    </location>
</feature>
<proteinExistence type="predicted"/>
<name>A0A9P5PYY8_9AGAR</name>
<keyword evidence="3" id="KW-1185">Reference proteome</keyword>